<evidence type="ECO:0000256" key="5">
    <source>
        <dbReference type="ARBA" id="ARBA00022833"/>
    </source>
</evidence>
<protein>
    <recommendedName>
        <fullName evidence="9">Peptidase M3A/M3B catalytic domain-containing protein</fullName>
    </recommendedName>
</protein>
<evidence type="ECO:0000259" key="9">
    <source>
        <dbReference type="Pfam" id="PF01432"/>
    </source>
</evidence>
<evidence type="ECO:0000256" key="1">
    <source>
        <dbReference type="ARBA" id="ARBA00006040"/>
    </source>
</evidence>
<accession>A0ABQ7L9V0</accession>
<dbReference type="Proteomes" id="UP000823674">
    <property type="component" value="Chromosome A09"/>
</dbReference>
<evidence type="ECO:0000256" key="4">
    <source>
        <dbReference type="ARBA" id="ARBA00022801"/>
    </source>
</evidence>
<feature type="domain" description="Peptidase M3A/M3B catalytic" evidence="9">
    <location>
        <begin position="207"/>
        <end position="297"/>
    </location>
</feature>
<evidence type="ECO:0000256" key="6">
    <source>
        <dbReference type="ARBA" id="ARBA00023049"/>
    </source>
</evidence>
<feature type="compositionally biased region" description="Low complexity" evidence="8">
    <location>
        <begin position="26"/>
        <end position="46"/>
    </location>
</feature>
<gene>
    <name evidence="10" type="primary">A09g501230.1_BraROA</name>
    <name evidence="10" type="ORF">IGI04_033496</name>
</gene>
<comment type="similarity">
    <text evidence="1 7">Belongs to the peptidase M3 family.</text>
</comment>
<dbReference type="InterPro" id="IPR024077">
    <property type="entry name" value="Neurolysin/TOP_dom2"/>
</dbReference>
<sequence>MMFWVGNEELPHLYAKRLGDPKRLGDTGYHSHSGSSGESWNRSSGDSTKDCNFGEAKSTGQEQTNSILYAAQDDGFRYYGGKLDDIVWSQDTHVTTKKTVACDINEQQSDSISVPGLLTALPKDYFRVVNSRDYEIVIILAYHWEQHVSGISPSHWLMKSAKHSNVGDILPLHSSRFRRYYTVYSIKDYIRTLMWTFASSVFLDVQVMLGLPVVEGTNHASCFPRAVIGSEATCYSRLWSEVFAADIFASQFGDGHPNLYMGLQFRDKVLAQGGGNEAMELLTSFLGREPSTQAYIES</sequence>
<keyword evidence="6 7" id="KW-0482">Metalloprotease</keyword>
<comment type="caution">
    <text evidence="10">The sequence shown here is derived from an EMBL/GenBank/DDBJ whole genome shotgun (WGS) entry which is preliminary data.</text>
</comment>
<dbReference type="PANTHER" id="PTHR11804">
    <property type="entry name" value="PROTEASE M3 THIMET OLIGOPEPTIDASE-RELATED"/>
    <property type="match status" value="1"/>
</dbReference>
<dbReference type="SUPFAM" id="SSF55486">
    <property type="entry name" value="Metalloproteases ('zincins'), catalytic domain"/>
    <property type="match status" value="1"/>
</dbReference>
<keyword evidence="3 7" id="KW-0479">Metal-binding</keyword>
<feature type="region of interest" description="Disordered" evidence="8">
    <location>
        <begin position="25"/>
        <end position="58"/>
    </location>
</feature>
<evidence type="ECO:0000256" key="3">
    <source>
        <dbReference type="ARBA" id="ARBA00022723"/>
    </source>
</evidence>
<reference evidence="10 11" key="1">
    <citation type="submission" date="2021-03" db="EMBL/GenBank/DDBJ databases">
        <authorList>
            <person name="King G.J."/>
            <person name="Bancroft I."/>
            <person name="Baten A."/>
            <person name="Bloomfield J."/>
            <person name="Borpatragohain P."/>
            <person name="He Z."/>
            <person name="Irish N."/>
            <person name="Irwin J."/>
            <person name="Liu K."/>
            <person name="Mauleon R.P."/>
            <person name="Moore J."/>
            <person name="Morris R."/>
            <person name="Ostergaard L."/>
            <person name="Wang B."/>
            <person name="Wells R."/>
        </authorList>
    </citation>
    <scope>NUCLEOTIDE SEQUENCE [LARGE SCALE GENOMIC DNA]</scope>
    <source>
        <strain evidence="10">R-o-18</strain>
        <tissue evidence="10">Leaf</tissue>
    </source>
</reference>
<keyword evidence="2 7" id="KW-0645">Protease</keyword>
<dbReference type="PANTHER" id="PTHR11804:SF82">
    <property type="entry name" value="THIMET OLIGOPEPTIDASE-RELATED"/>
    <property type="match status" value="1"/>
</dbReference>
<keyword evidence="11" id="KW-1185">Reference proteome</keyword>
<dbReference type="Gene3D" id="1.10.1370.10">
    <property type="entry name" value="Neurolysin, domain 3"/>
    <property type="match status" value="1"/>
</dbReference>
<dbReference type="InterPro" id="IPR045090">
    <property type="entry name" value="Pept_M3A_M3B"/>
</dbReference>
<keyword evidence="4 7" id="KW-0378">Hydrolase</keyword>
<evidence type="ECO:0000256" key="7">
    <source>
        <dbReference type="RuleBase" id="RU003435"/>
    </source>
</evidence>
<dbReference type="InterPro" id="IPR001567">
    <property type="entry name" value="Pept_M3A_M3B_dom"/>
</dbReference>
<dbReference type="Pfam" id="PF01432">
    <property type="entry name" value="Peptidase_M3"/>
    <property type="match status" value="1"/>
</dbReference>
<name>A0ABQ7L9V0_BRACM</name>
<dbReference type="EMBL" id="JADBGQ010000008">
    <property type="protein sequence ID" value="KAG5382026.1"/>
    <property type="molecule type" value="Genomic_DNA"/>
</dbReference>
<keyword evidence="5 7" id="KW-0862">Zinc</keyword>
<proteinExistence type="inferred from homology"/>
<comment type="cofactor">
    <cofactor evidence="7">
        <name>Zn(2+)</name>
        <dbReference type="ChEBI" id="CHEBI:29105"/>
    </cofactor>
    <text evidence="7">Binds 1 zinc ion.</text>
</comment>
<evidence type="ECO:0000313" key="11">
    <source>
        <dbReference type="Proteomes" id="UP000823674"/>
    </source>
</evidence>
<evidence type="ECO:0000256" key="2">
    <source>
        <dbReference type="ARBA" id="ARBA00022670"/>
    </source>
</evidence>
<evidence type="ECO:0000313" key="10">
    <source>
        <dbReference type="EMBL" id="KAG5382026.1"/>
    </source>
</evidence>
<evidence type="ECO:0000256" key="8">
    <source>
        <dbReference type="SAM" id="MobiDB-lite"/>
    </source>
</evidence>
<organism evidence="10 11">
    <name type="scientific">Brassica rapa subsp. trilocularis</name>
    <dbReference type="NCBI Taxonomy" id="1813537"/>
    <lineage>
        <taxon>Eukaryota</taxon>
        <taxon>Viridiplantae</taxon>
        <taxon>Streptophyta</taxon>
        <taxon>Embryophyta</taxon>
        <taxon>Tracheophyta</taxon>
        <taxon>Spermatophyta</taxon>
        <taxon>Magnoliopsida</taxon>
        <taxon>eudicotyledons</taxon>
        <taxon>Gunneridae</taxon>
        <taxon>Pentapetalae</taxon>
        <taxon>rosids</taxon>
        <taxon>malvids</taxon>
        <taxon>Brassicales</taxon>
        <taxon>Brassicaceae</taxon>
        <taxon>Brassiceae</taxon>
        <taxon>Brassica</taxon>
    </lineage>
</organism>